<dbReference type="RefSeq" id="WP_002725313.1">
    <property type="nucleotide sequence ID" value="NZ_CAHP01000001.1"/>
</dbReference>
<dbReference type="eggNOG" id="COG0374">
    <property type="taxonomic scope" value="Bacteria"/>
</dbReference>
<evidence type="ECO:0000313" key="1">
    <source>
        <dbReference type="EMBL" id="CCG39672.1"/>
    </source>
</evidence>
<protein>
    <submittedName>
        <fullName evidence="1">Uncharacterized protein</fullName>
    </submittedName>
</protein>
<sequence length="346" mass="35795">MTAPLSVGCVHIAATMAEGAVVAASIACDRPYNIGAVLVRHPLDQIPDLVGRLHTLCAVSQSLAARSALTAAGVSLGPFDSALAERRLAAERLVELLRATAIGFADVVTPDPNEIQALRHVLAAGSGTLANGTADGAGIEEALAVLGLTEDLPLPESWAGRVTSCAAEILWSDEGVIDPLGPDDDEAVVAALLDAGEAFAARPVLPGRRVHTGPVARAARAGRPCRRPLSARFAEIAQAARRVAGMVEETAIPWLRAGQIAPGIGFAAIEGPRGRLHHLAVLDRGGRLDRYLILAPTAWTFAPDGPFAAALTRLRPGGAVSVERSVARLAALFDPCVACKIVVTHA</sequence>
<dbReference type="Gene3D" id="1.10.645.10">
    <property type="entry name" value="Cytochrome-c3 Hydrogenase, chain B"/>
    <property type="match status" value="1"/>
</dbReference>
<reference evidence="1 2" key="1">
    <citation type="journal article" date="2012" name="J. Bacteriol.">
        <title>Draft Genome Sequence of the Purple Photosynthetic Bacterium Phaeospirillum molischianum DSM120, a Particularly Versatile Bacterium.</title>
        <authorList>
            <person name="Duquesne K."/>
            <person name="Prima V."/>
            <person name="Ji B."/>
            <person name="Rouy Z."/>
            <person name="Medigue C."/>
            <person name="Talla E."/>
            <person name="Sturgis J.N."/>
        </authorList>
    </citation>
    <scope>NUCLEOTIDE SEQUENCE [LARGE SCALE GENOMIC DNA]</scope>
    <source>
        <strain evidence="2">DSM120</strain>
    </source>
</reference>
<dbReference type="EMBL" id="CAHP01000001">
    <property type="protein sequence ID" value="CCG39672.1"/>
    <property type="molecule type" value="Genomic_DNA"/>
</dbReference>
<dbReference type="STRING" id="1150626.PHAMO_10097"/>
<dbReference type="AlphaFoldDB" id="H8FMT4"/>
<evidence type="ECO:0000313" key="2">
    <source>
        <dbReference type="Proteomes" id="UP000004169"/>
    </source>
</evidence>
<accession>H8FMT4</accession>
<dbReference type="Proteomes" id="UP000004169">
    <property type="component" value="Unassembled WGS sequence"/>
</dbReference>
<dbReference type="OrthoDB" id="9157196at2"/>
<comment type="caution">
    <text evidence="1">The sequence shown here is derived from an EMBL/GenBank/DDBJ whole genome shotgun (WGS) entry which is preliminary data.</text>
</comment>
<dbReference type="SUPFAM" id="SSF56762">
    <property type="entry name" value="HydB/Nqo4-like"/>
    <property type="match status" value="1"/>
</dbReference>
<keyword evidence="2" id="KW-1185">Reference proteome</keyword>
<organism evidence="1 2">
    <name type="scientific">Magnetospirillum molischianum DSM 120</name>
    <dbReference type="NCBI Taxonomy" id="1150626"/>
    <lineage>
        <taxon>Bacteria</taxon>
        <taxon>Pseudomonadati</taxon>
        <taxon>Pseudomonadota</taxon>
        <taxon>Alphaproteobacteria</taxon>
        <taxon>Rhodospirillales</taxon>
        <taxon>Rhodospirillaceae</taxon>
        <taxon>Magnetospirillum</taxon>
    </lineage>
</organism>
<gene>
    <name evidence="1" type="ORF">PHAMO_10097</name>
</gene>
<proteinExistence type="predicted"/>
<dbReference type="InterPro" id="IPR029014">
    <property type="entry name" value="NiFe-Hase_large"/>
</dbReference>
<name>H8FMT4_MAGML</name>